<dbReference type="Proteomes" id="UP000189735">
    <property type="component" value="Unassembled WGS sequence"/>
</dbReference>
<evidence type="ECO:0000313" key="1">
    <source>
        <dbReference type="EMBL" id="SKA93659.1"/>
    </source>
</evidence>
<dbReference type="EMBL" id="FUYG01000004">
    <property type="protein sequence ID" value="SKA93659.1"/>
    <property type="molecule type" value="Genomic_DNA"/>
</dbReference>
<accession>A0A1T4XVR1</accession>
<reference evidence="2" key="1">
    <citation type="submission" date="2017-02" db="EMBL/GenBank/DDBJ databases">
        <authorList>
            <person name="Varghese N."/>
            <person name="Submissions S."/>
        </authorList>
    </citation>
    <scope>NUCLEOTIDE SEQUENCE [LARGE SCALE GENOMIC DNA]</scope>
    <source>
        <strain evidence="2">VKM Ac-2052</strain>
    </source>
</reference>
<gene>
    <name evidence="1" type="ORF">SAMN06295879_1754</name>
</gene>
<proteinExistence type="predicted"/>
<sequence length="117" mass="13419">MADQIFEKEEVTFGTYYVRADATDEFERVLPESWAALRRLGFVADEQPRLFRSVSEPVRYVELVTWVPGVMDPAHEHPDLIPIWLRLAKLVEPHTPAVVERGLVFDEFVPVVLNADA</sequence>
<protein>
    <submittedName>
        <fullName evidence="1">Uncharacterized protein</fullName>
    </submittedName>
</protein>
<evidence type="ECO:0000313" key="2">
    <source>
        <dbReference type="Proteomes" id="UP000189735"/>
    </source>
</evidence>
<name>A0A1T4XVR1_9MICO</name>
<dbReference type="AlphaFoldDB" id="A0A1T4XVR1"/>
<organism evidence="1 2">
    <name type="scientific">Agreia bicolorata</name>
    <dbReference type="NCBI Taxonomy" id="110935"/>
    <lineage>
        <taxon>Bacteria</taxon>
        <taxon>Bacillati</taxon>
        <taxon>Actinomycetota</taxon>
        <taxon>Actinomycetes</taxon>
        <taxon>Micrococcales</taxon>
        <taxon>Microbacteriaceae</taxon>
        <taxon>Agreia</taxon>
    </lineage>
</organism>
<dbReference type="RefSeq" id="WP_176141251.1">
    <property type="nucleotide sequence ID" value="NZ_FUYG01000004.1"/>
</dbReference>